<comment type="subcellular location">
    <subcellularLocation>
        <location evidence="1 10">Cell outer membrane</location>
        <topology evidence="1 10">Multi-pass membrane protein</topology>
    </subcellularLocation>
</comment>
<dbReference type="GO" id="GO:0015889">
    <property type="term" value="P:cobalamin transport"/>
    <property type="evidence" value="ECO:0007669"/>
    <property type="project" value="TreeGrafter"/>
</dbReference>
<sequence>MSCPKSLPILFSGLPLVFLPVSSALADEEVMVSALDPIVVTATLGPKTRGESDSSVTVIDEEAIERLQPQTFDELLMGQPGIDITSNGSFGKNTSVYTRGTGSESTVFLVDGIRLRSATSGSAAWQYFPPQMVERVEIVRGSRSNLYGADAVGGVIQAFTHSAEKGREGWVQAGGGNFNTQEYVAGTAGSEGRMTYSLSASHLETDGTAIVEGGEDKGFRNTSALASVAHQFDSGGEAGVVLMRAQGNTEFEGGDTDFAIQTVGVRLDAPISDYWRSRILLAESIDEQDTRDEFGDSTFDTKTRSARWENQISVGRHEYILGGELLMDEVDSTTDFDETSRTNAAVFGQALLNFGPTDFQLSLRADDNEAFGREETGAIAMGVDMDRNHRVRVSYSTSFRAPTFNDLYFPNFGNADLQPETAGSVELGIGGNYARWFWDAAIYQTDADDLIVFVFRDGRFAPFNVNEARIRGVELSAGLELDEWTVQAGASVTDPRDRETDNRIRRRSAKQFRVDLDRDFGRVSLGTTVKGQGYRYDDAENEERLAGFVTWDLRAKWEIDSHWTTNLTVDNVLDREYATAQRFDGSAYIAAGRTAMLTIRYDL</sequence>
<dbReference type="Proteomes" id="UP000193100">
    <property type="component" value="Chromosome"/>
</dbReference>
<evidence type="ECO:0000256" key="11">
    <source>
        <dbReference type="RuleBase" id="RU003357"/>
    </source>
</evidence>
<evidence type="ECO:0000313" key="16">
    <source>
        <dbReference type="Proteomes" id="UP000193100"/>
    </source>
</evidence>
<proteinExistence type="inferred from homology"/>
<feature type="domain" description="TonB-dependent receptor plug" evidence="14">
    <location>
        <begin position="51"/>
        <end position="155"/>
    </location>
</feature>
<evidence type="ECO:0000259" key="13">
    <source>
        <dbReference type="Pfam" id="PF00593"/>
    </source>
</evidence>
<evidence type="ECO:0000256" key="6">
    <source>
        <dbReference type="ARBA" id="ARBA00023065"/>
    </source>
</evidence>
<dbReference type="RefSeq" id="WP_085681141.1">
    <property type="nucleotide sequence ID" value="NZ_CP020931.1"/>
</dbReference>
<dbReference type="Gene3D" id="2.40.170.20">
    <property type="entry name" value="TonB-dependent receptor, beta-barrel domain"/>
    <property type="match status" value="1"/>
</dbReference>
<dbReference type="SUPFAM" id="SSF56935">
    <property type="entry name" value="Porins"/>
    <property type="match status" value="1"/>
</dbReference>
<keyword evidence="6" id="KW-0406">Ion transport</keyword>
<dbReference type="InterPro" id="IPR000531">
    <property type="entry name" value="Beta-barrel_TonB"/>
</dbReference>
<feature type="domain" description="TonB-dependent receptor-like beta-barrel" evidence="13">
    <location>
        <begin position="216"/>
        <end position="572"/>
    </location>
</feature>
<comment type="similarity">
    <text evidence="10 11">Belongs to the TonB-dependent receptor family.</text>
</comment>
<dbReference type="GO" id="GO:0009279">
    <property type="term" value="C:cell outer membrane"/>
    <property type="evidence" value="ECO:0007669"/>
    <property type="project" value="UniProtKB-SubCell"/>
</dbReference>
<keyword evidence="9 10" id="KW-0998">Cell outer membrane</keyword>
<evidence type="ECO:0000256" key="1">
    <source>
        <dbReference type="ARBA" id="ARBA00004571"/>
    </source>
</evidence>
<feature type="chain" id="PRO_5012551925" evidence="12">
    <location>
        <begin position="27"/>
        <end position="603"/>
    </location>
</feature>
<evidence type="ECO:0000256" key="5">
    <source>
        <dbReference type="ARBA" id="ARBA00022729"/>
    </source>
</evidence>
<evidence type="ECO:0000313" key="15">
    <source>
        <dbReference type="EMBL" id="ARM84719.1"/>
    </source>
</evidence>
<evidence type="ECO:0000256" key="8">
    <source>
        <dbReference type="ARBA" id="ARBA00023136"/>
    </source>
</evidence>
<reference evidence="15 16" key="1">
    <citation type="submission" date="2017-04" db="EMBL/GenBank/DDBJ databases">
        <title>Genome Sequence of Marinobacter salarius strain SMR5 Isolated from a culture of the Diatom Skeletonema marinoi.</title>
        <authorList>
            <person name="Topel M."/>
            <person name="Pinder M.I.M."/>
            <person name="Johansson O.N."/>
            <person name="Kourtchenko O."/>
            <person name="Godhe A."/>
            <person name="Clarke A.K."/>
        </authorList>
    </citation>
    <scope>NUCLEOTIDE SEQUENCE [LARGE SCALE GENOMIC DNA]</scope>
    <source>
        <strain evidence="15 16">SMR5</strain>
    </source>
</reference>
<protein>
    <submittedName>
        <fullName evidence="15">Vitamin B12 transporter BtuB</fullName>
    </submittedName>
</protein>
<dbReference type="InterPro" id="IPR012910">
    <property type="entry name" value="Plug_dom"/>
</dbReference>
<evidence type="ECO:0000256" key="9">
    <source>
        <dbReference type="ARBA" id="ARBA00023237"/>
    </source>
</evidence>
<evidence type="ECO:0000256" key="12">
    <source>
        <dbReference type="SAM" id="SignalP"/>
    </source>
</evidence>
<dbReference type="Pfam" id="PF00593">
    <property type="entry name" value="TonB_dep_Rec_b-barrel"/>
    <property type="match status" value="1"/>
</dbReference>
<dbReference type="Gene3D" id="2.170.130.10">
    <property type="entry name" value="TonB-dependent receptor, plug domain"/>
    <property type="match status" value="1"/>
</dbReference>
<dbReference type="PROSITE" id="PS52016">
    <property type="entry name" value="TONB_DEPENDENT_REC_3"/>
    <property type="match status" value="1"/>
</dbReference>
<dbReference type="InterPro" id="IPR037066">
    <property type="entry name" value="Plug_dom_sf"/>
</dbReference>
<organism evidence="15 16">
    <name type="scientific">Marinobacter salarius</name>
    <dbReference type="NCBI Taxonomy" id="1420917"/>
    <lineage>
        <taxon>Bacteria</taxon>
        <taxon>Pseudomonadati</taxon>
        <taxon>Pseudomonadota</taxon>
        <taxon>Gammaproteobacteria</taxon>
        <taxon>Pseudomonadales</taxon>
        <taxon>Marinobacteraceae</taxon>
        <taxon>Marinobacter</taxon>
    </lineage>
</organism>
<evidence type="ECO:0000256" key="3">
    <source>
        <dbReference type="ARBA" id="ARBA00022452"/>
    </source>
</evidence>
<dbReference type="PANTHER" id="PTHR30069">
    <property type="entry name" value="TONB-DEPENDENT OUTER MEMBRANE RECEPTOR"/>
    <property type="match status" value="1"/>
</dbReference>
<keyword evidence="4 10" id="KW-0812">Transmembrane</keyword>
<dbReference type="GeneID" id="77256603"/>
<feature type="signal peptide" evidence="12">
    <location>
        <begin position="1"/>
        <end position="26"/>
    </location>
</feature>
<keyword evidence="7 11" id="KW-0798">TonB box</keyword>
<evidence type="ECO:0000256" key="4">
    <source>
        <dbReference type="ARBA" id="ARBA00022692"/>
    </source>
</evidence>
<keyword evidence="5 12" id="KW-0732">Signal</keyword>
<dbReference type="Pfam" id="PF07715">
    <property type="entry name" value="Plug"/>
    <property type="match status" value="1"/>
</dbReference>
<name>A0A1W6KBP7_9GAMM</name>
<keyword evidence="3 10" id="KW-1134">Transmembrane beta strand</keyword>
<evidence type="ECO:0000256" key="10">
    <source>
        <dbReference type="PROSITE-ProRule" id="PRU01360"/>
    </source>
</evidence>
<dbReference type="InterPro" id="IPR036942">
    <property type="entry name" value="Beta-barrel_TonB_sf"/>
</dbReference>
<keyword evidence="2 10" id="KW-0813">Transport</keyword>
<dbReference type="PANTHER" id="PTHR30069:SF53">
    <property type="entry name" value="COLICIN I RECEPTOR-RELATED"/>
    <property type="match status" value="1"/>
</dbReference>
<accession>A0A1W6KBP7</accession>
<gene>
    <name evidence="15" type="primary">btuB</name>
    <name evidence="15" type="ORF">MARSALSMR5_02666</name>
</gene>
<evidence type="ECO:0000259" key="14">
    <source>
        <dbReference type="Pfam" id="PF07715"/>
    </source>
</evidence>
<evidence type="ECO:0000256" key="7">
    <source>
        <dbReference type="ARBA" id="ARBA00023077"/>
    </source>
</evidence>
<evidence type="ECO:0000256" key="2">
    <source>
        <dbReference type="ARBA" id="ARBA00022448"/>
    </source>
</evidence>
<dbReference type="AlphaFoldDB" id="A0A1W6KBP7"/>
<dbReference type="EMBL" id="CP020931">
    <property type="protein sequence ID" value="ARM84719.1"/>
    <property type="molecule type" value="Genomic_DNA"/>
</dbReference>
<dbReference type="InterPro" id="IPR039426">
    <property type="entry name" value="TonB-dep_rcpt-like"/>
</dbReference>
<keyword evidence="8 10" id="KW-0472">Membrane</keyword>
<dbReference type="CDD" id="cd01347">
    <property type="entry name" value="ligand_gated_channel"/>
    <property type="match status" value="1"/>
</dbReference>
<dbReference type="STRING" id="1420917.AU15_14590"/>
<dbReference type="GO" id="GO:0006811">
    <property type="term" value="P:monoatomic ion transport"/>
    <property type="evidence" value="ECO:0007669"/>
    <property type="project" value="UniProtKB-KW"/>
</dbReference>